<dbReference type="AlphaFoldDB" id="A0A510V2K9"/>
<dbReference type="InterPro" id="IPR010982">
    <property type="entry name" value="Lambda_DNA-bd_dom_sf"/>
</dbReference>
<dbReference type="Gene3D" id="1.10.260.40">
    <property type="entry name" value="lambda repressor-like DNA-binding domains"/>
    <property type="match status" value="1"/>
</dbReference>
<dbReference type="PANTHER" id="PTHR30146">
    <property type="entry name" value="LACI-RELATED TRANSCRIPTIONAL REPRESSOR"/>
    <property type="match status" value="1"/>
</dbReference>
<dbReference type="SMART" id="SM00354">
    <property type="entry name" value="HTH_LACI"/>
    <property type="match status" value="1"/>
</dbReference>
<evidence type="ECO:0000313" key="6">
    <source>
        <dbReference type="Proteomes" id="UP000321118"/>
    </source>
</evidence>
<evidence type="ECO:0000256" key="2">
    <source>
        <dbReference type="ARBA" id="ARBA00023125"/>
    </source>
</evidence>
<protein>
    <submittedName>
        <fullName evidence="5">LacI family transcriptional regulator</fullName>
    </submittedName>
</protein>
<dbReference type="Proteomes" id="UP000321118">
    <property type="component" value="Unassembled WGS sequence"/>
</dbReference>
<dbReference type="RefSeq" id="WP_222594513.1">
    <property type="nucleotide sequence ID" value="NZ_BJUB01000004.1"/>
</dbReference>
<dbReference type="CDD" id="cd01392">
    <property type="entry name" value="HTH_LacI"/>
    <property type="match status" value="1"/>
</dbReference>
<dbReference type="EMBL" id="BJUB01000004">
    <property type="protein sequence ID" value="GEK21036.1"/>
    <property type="molecule type" value="Genomic_DNA"/>
</dbReference>
<sequence length="352" mass="36873">MDVAVDIREVARRSGVSVATVSRALNDRPGVSADTRARVARVARELGYLPNLQARSLVRRRSDTVGLIWETGYAAAGRRVLFLQDLLIGLKLALAETGYHLMLVSPEPADEDVHAFERTAAQHSLDGVVLMGVDEHLPAVDALIRSGLPVVGLDLPVRGDRASYVSTDNRAGAAVAVRHLAALGHRRIATIAGPADQLPAMERLAGYHDAMADLGLAVPDGYVAHGDYFLDTGHAVMRGLLALDEAPTAVFVAGDSMAVGACRAISEAGLQVPRDVSVVGFDDVEIAAIVQPSLSTIKQDHLAMGAAAAELLVDLITARHAGGSDGDGRTLPRLVPAALVARESSGPAPTAR</sequence>
<dbReference type="InterPro" id="IPR046335">
    <property type="entry name" value="LacI/GalR-like_sensor"/>
</dbReference>
<gene>
    <name evidence="5" type="primary">lacI</name>
    <name evidence="5" type="ORF">CXY01_15560</name>
</gene>
<evidence type="ECO:0000256" key="3">
    <source>
        <dbReference type="ARBA" id="ARBA00023163"/>
    </source>
</evidence>
<dbReference type="GO" id="GO:0000976">
    <property type="term" value="F:transcription cis-regulatory region binding"/>
    <property type="evidence" value="ECO:0007669"/>
    <property type="project" value="TreeGrafter"/>
</dbReference>
<evidence type="ECO:0000256" key="1">
    <source>
        <dbReference type="ARBA" id="ARBA00023015"/>
    </source>
</evidence>
<comment type="caution">
    <text evidence="5">The sequence shown here is derived from an EMBL/GenBank/DDBJ whole genome shotgun (WGS) entry which is preliminary data.</text>
</comment>
<dbReference type="GO" id="GO:0003700">
    <property type="term" value="F:DNA-binding transcription factor activity"/>
    <property type="evidence" value="ECO:0007669"/>
    <property type="project" value="TreeGrafter"/>
</dbReference>
<keyword evidence="2" id="KW-0238">DNA-binding</keyword>
<dbReference type="Pfam" id="PF00356">
    <property type="entry name" value="LacI"/>
    <property type="match status" value="1"/>
</dbReference>
<feature type="domain" description="HTH lacI-type" evidence="4">
    <location>
        <begin position="5"/>
        <end position="59"/>
    </location>
</feature>
<dbReference type="SUPFAM" id="SSF53822">
    <property type="entry name" value="Periplasmic binding protein-like I"/>
    <property type="match status" value="1"/>
</dbReference>
<dbReference type="InterPro" id="IPR000843">
    <property type="entry name" value="HTH_LacI"/>
</dbReference>
<proteinExistence type="predicted"/>
<organism evidence="5 6">
    <name type="scientific">Cellulomonas xylanilytica</name>
    <dbReference type="NCBI Taxonomy" id="233583"/>
    <lineage>
        <taxon>Bacteria</taxon>
        <taxon>Bacillati</taxon>
        <taxon>Actinomycetota</taxon>
        <taxon>Actinomycetes</taxon>
        <taxon>Micrococcales</taxon>
        <taxon>Cellulomonadaceae</taxon>
        <taxon>Cellulomonas</taxon>
    </lineage>
</organism>
<dbReference type="InterPro" id="IPR028082">
    <property type="entry name" value="Peripla_BP_I"/>
</dbReference>
<keyword evidence="1" id="KW-0805">Transcription regulation</keyword>
<dbReference type="Gene3D" id="3.40.50.2300">
    <property type="match status" value="2"/>
</dbReference>
<evidence type="ECO:0000259" key="4">
    <source>
        <dbReference type="PROSITE" id="PS50932"/>
    </source>
</evidence>
<dbReference type="PROSITE" id="PS50932">
    <property type="entry name" value="HTH_LACI_2"/>
    <property type="match status" value="1"/>
</dbReference>
<dbReference type="SUPFAM" id="SSF47413">
    <property type="entry name" value="lambda repressor-like DNA-binding domains"/>
    <property type="match status" value="1"/>
</dbReference>
<keyword evidence="6" id="KW-1185">Reference proteome</keyword>
<name>A0A510V2K9_9CELL</name>
<dbReference type="PANTHER" id="PTHR30146:SF109">
    <property type="entry name" value="HTH-TYPE TRANSCRIPTIONAL REGULATOR GALS"/>
    <property type="match status" value="1"/>
</dbReference>
<accession>A0A510V2K9</accession>
<dbReference type="PROSITE" id="PS00356">
    <property type="entry name" value="HTH_LACI_1"/>
    <property type="match status" value="1"/>
</dbReference>
<dbReference type="CDD" id="cd06267">
    <property type="entry name" value="PBP1_LacI_sugar_binding-like"/>
    <property type="match status" value="1"/>
</dbReference>
<reference evidence="5 6" key="1">
    <citation type="submission" date="2019-07" db="EMBL/GenBank/DDBJ databases">
        <title>Whole genome shotgun sequence of Cellulomonas xylanilytica NBRC 101102.</title>
        <authorList>
            <person name="Hosoyama A."/>
            <person name="Uohara A."/>
            <person name="Ohji S."/>
            <person name="Ichikawa N."/>
        </authorList>
    </citation>
    <scope>NUCLEOTIDE SEQUENCE [LARGE SCALE GENOMIC DNA]</scope>
    <source>
        <strain evidence="5 6">NBRC 101102</strain>
    </source>
</reference>
<keyword evidence="3" id="KW-0804">Transcription</keyword>
<dbReference type="Pfam" id="PF13377">
    <property type="entry name" value="Peripla_BP_3"/>
    <property type="match status" value="1"/>
</dbReference>
<evidence type="ECO:0000313" key="5">
    <source>
        <dbReference type="EMBL" id="GEK21036.1"/>
    </source>
</evidence>